<keyword evidence="1" id="KW-0812">Transmembrane</keyword>
<evidence type="ECO:0000256" key="1">
    <source>
        <dbReference type="SAM" id="Phobius"/>
    </source>
</evidence>
<organism evidence="2">
    <name type="scientific">Anguilla anguilla</name>
    <name type="common">European freshwater eel</name>
    <name type="synonym">Muraena anguilla</name>
    <dbReference type="NCBI Taxonomy" id="7936"/>
    <lineage>
        <taxon>Eukaryota</taxon>
        <taxon>Metazoa</taxon>
        <taxon>Chordata</taxon>
        <taxon>Craniata</taxon>
        <taxon>Vertebrata</taxon>
        <taxon>Euteleostomi</taxon>
        <taxon>Actinopterygii</taxon>
        <taxon>Neopterygii</taxon>
        <taxon>Teleostei</taxon>
        <taxon>Anguilliformes</taxon>
        <taxon>Anguillidae</taxon>
        <taxon>Anguilla</taxon>
    </lineage>
</organism>
<evidence type="ECO:0000313" key="2">
    <source>
        <dbReference type="EMBL" id="JAH23308.1"/>
    </source>
</evidence>
<feature type="transmembrane region" description="Helical" evidence="1">
    <location>
        <begin position="20"/>
        <end position="43"/>
    </location>
</feature>
<protein>
    <submittedName>
        <fullName evidence="2">Uncharacterized protein</fullName>
    </submittedName>
</protein>
<keyword evidence="1" id="KW-0472">Membrane</keyword>
<proteinExistence type="predicted"/>
<reference evidence="2" key="1">
    <citation type="submission" date="2014-11" db="EMBL/GenBank/DDBJ databases">
        <authorList>
            <person name="Amaro Gonzalez C."/>
        </authorList>
    </citation>
    <scope>NUCLEOTIDE SEQUENCE</scope>
</reference>
<accession>A0A0E9R4Q5</accession>
<dbReference type="EMBL" id="GBXM01085269">
    <property type="protein sequence ID" value="JAH23308.1"/>
    <property type="molecule type" value="Transcribed_RNA"/>
</dbReference>
<dbReference type="AlphaFoldDB" id="A0A0E9R4Q5"/>
<name>A0A0E9R4Q5_ANGAN</name>
<sequence>MFNFFQNFFLKLNTMYVCLIIIYFIFESIFFQMVSFSCPVYTLSRIRSLLIHFSL</sequence>
<reference evidence="2" key="2">
    <citation type="journal article" date="2015" name="Fish Shellfish Immunol.">
        <title>Early steps in the European eel (Anguilla anguilla)-Vibrio vulnificus interaction in the gills: Role of the RtxA13 toxin.</title>
        <authorList>
            <person name="Callol A."/>
            <person name="Pajuelo D."/>
            <person name="Ebbesson L."/>
            <person name="Teles M."/>
            <person name="MacKenzie S."/>
            <person name="Amaro C."/>
        </authorList>
    </citation>
    <scope>NUCLEOTIDE SEQUENCE</scope>
</reference>
<keyword evidence="1" id="KW-1133">Transmembrane helix</keyword>